<organism evidence="1 2">
    <name type="scientific">Rhodoferax koreensis</name>
    <dbReference type="NCBI Taxonomy" id="1842727"/>
    <lineage>
        <taxon>Bacteria</taxon>
        <taxon>Pseudomonadati</taxon>
        <taxon>Pseudomonadota</taxon>
        <taxon>Betaproteobacteria</taxon>
        <taxon>Burkholderiales</taxon>
        <taxon>Comamonadaceae</taxon>
        <taxon>Rhodoferax</taxon>
    </lineage>
</organism>
<dbReference type="Gene3D" id="3.40.630.30">
    <property type="match status" value="1"/>
</dbReference>
<proteinExistence type="predicted"/>
<dbReference type="SUPFAM" id="SSF55729">
    <property type="entry name" value="Acyl-CoA N-acyltransferases (Nat)"/>
    <property type="match status" value="1"/>
</dbReference>
<gene>
    <name evidence="1" type="ORF">RD110_15555</name>
</gene>
<dbReference type="InterPro" id="IPR016181">
    <property type="entry name" value="Acyl_CoA_acyltransferase"/>
</dbReference>
<evidence type="ECO:0000313" key="2">
    <source>
        <dbReference type="Proteomes" id="UP000186609"/>
    </source>
</evidence>
<sequence length="199" mass="22874">MARMIGRELFCTLLAQHAGQALTREVAVDLINAIFPDRSIDPARFAPVEYRGLVFQVERFRDIETEIHALHAMHWAETERYRDAMAMVPDYEGFKEKERDGGLIQFTARADGALVGNIRMYLFRSMHTQQLAAKEDTFFLLAAHRSGFTAIRFWQHMENVLRALGVKEITTDSKVTNKVGRLNEYLGYAHVADVYHKLL</sequence>
<evidence type="ECO:0000313" key="1">
    <source>
        <dbReference type="EMBL" id="APW38438.1"/>
    </source>
</evidence>
<dbReference type="AlphaFoldDB" id="A0A1P8JXH4"/>
<name>A0A1P8JXH4_9BURK</name>
<dbReference type="EMBL" id="CP019236">
    <property type="protein sequence ID" value="APW38438.1"/>
    <property type="molecule type" value="Genomic_DNA"/>
</dbReference>
<accession>A0A1P8JXH4</accession>
<dbReference type="KEGG" id="rhy:RD110_15555"/>
<protein>
    <recommendedName>
        <fullName evidence="3">N-acetyltransferase domain-containing protein</fullName>
    </recommendedName>
</protein>
<reference evidence="1 2" key="1">
    <citation type="submission" date="2017-01" db="EMBL/GenBank/DDBJ databases">
        <authorList>
            <person name="Mah S.A."/>
            <person name="Swanson W.J."/>
            <person name="Moy G.W."/>
            <person name="Vacquier V.D."/>
        </authorList>
    </citation>
    <scope>NUCLEOTIDE SEQUENCE [LARGE SCALE GENOMIC DNA]</scope>
    <source>
        <strain evidence="1 2">DCY110</strain>
    </source>
</reference>
<dbReference type="Proteomes" id="UP000186609">
    <property type="component" value="Chromosome"/>
</dbReference>
<dbReference type="STRING" id="1842727.RD110_15555"/>
<keyword evidence="2" id="KW-1185">Reference proteome</keyword>
<evidence type="ECO:0008006" key="3">
    <source>
        <dbReference type="Google" id="ProtNLM"/>
    </source>
</evidence>